<organism evidence="1 2">
    <name type="scientific">Bacteroides ovatus</name>
    <dbReference type="NCBI Taxonomy" id="28116"/>
    <lineage>
        <taxon>Bacteria</taxon>
        <taxon>Pseudomonadati</taxon>
        <taxon>Bacteroidota</taxon>
        <taxon>Bacteroidia</taxon>
        <taxon>Bacteroidales</taxon>
        <taxon>Bacteroidaceae</taxon>
        <taxon>Bacteroides</taxon>
    </lineage>
</organism>
<dbReference type="EMBL" id="VWKB01000055">
    <property type="protein sequence ID" value="KAA4089497.1"/>
    <property type="molecule type" value="Genomic_DNA"/>
</dbReference>
<dbReference type="AlphaFoldDB" id="A0A3A9H472"/>
<name>A0A3A9H472_BACOV</name>
<dbReference type="InterPro" id="IPR017850">
    <property type="entry name" value="Alkaline_phosphatase_core_sf"/>
</dbReference>
<dbReference type="Gene3D" id="2.60.120.200">
    <property type="match status" value="1"/>
</dbReference>
<evidence type="ECO:0000313" key="1">
    <source>
        <dbReference type="EMBL" id="KAA4089497.1"/>
    </source>
</evidence>
<gene>
    <name evidence="1" type="ORF">F3D66_27240</name>
</gene>
<dbReference type="InterPro" id="IPR013320">
    <property type="entry name" value="ConA-like_dom_sf"/>
</dbReference>
<dbReference type="SUPFAM" id="SSF49899">
    <property type="entry name" value="Concanavalin A-like lectins/glucanases"/>
    <property type="match status" value="1"/>
</dbReference>
<dbReference type="Gene3D" id="3.40.720.10">
    <property type="entry name" value="Alkaline Phosphatase, subunit A"/>
    <property type="match status" value="1"/>
</dbReference>
<dbReference type="GO" id="GO:0004553">
    <property type="term" value="F:hydrolase activity, hydrolyzing O-glycosyl compounds"/>
    <property type="evidence" value="ECO:0007669"/>
    <property type="project" value="UniProtKB-ARBA"/>
</dbReference>
<dbReference type="GO" id="GO:0005975">
    <property type="term" value="P:carbohydrate metabolic process"/>
    <property type="evidence" value="ECO:0007669"/>
    <property type="project" value="UniProtKB-ARBA"/>
</dbReference>
<keyword evidence="2" id="KW-1185">Reference proteome</keyword>
<comment type="caution">
    <text evidence="1">The sequence shown here is derived from an EMBL/GenBank/DDBJ whole genome shotgun (WGS) entry which is preliminary data.</text>
</comment>
<dbReference type="RefSeq" id="WP_004325578.1">
    <property type="nucleotide sequence ID" value="NZ_BAABYV010000001.1"/>
</dbReference>
<evidence type="ECO:0000313" key="2">
    <source>
        <dbReference type="Proteomes" id="UP000473905"/>
    </source>
</evidence>
<reference evidence="1 2" key="1">
    <citation type="journal article" date="2019" name="Nat. Med.">
        <title>A library of human gut bacterial isolates paired with longitudinal multiomics data enables mechanistic microbiome research.</title>
        <authorList>
            <person name="Poyet M."/>
            <person name="Groussin M."/>
            <person name="Gibbons S.M."/>
            <person name="Avila-Pacheco J."/>
            <person name="Jiang X."/>
            <person name="Kearney S.M."/>
            <person name="Perrotta A.R."/>
            <person name="Berdy B."/>
            <person name="Zhao S."/>
            <person name="Lieberman T.D."/>
            <person name="Swanson P.K."/>
            <person name="Smith M."/>
            <person name="Roesemann S."/>
            <person name="Alexander J.E."/>
            <person name="Rich S.A."/>
            <person name="Livny J."/>
            <person name="Vlamakis H."/>
            <person name="Clish C."/>
            <person name="Bullock K."/>
            <person name="Deik A."/>
            <person name="Scott J."/>
            <person name="Pierce K.A."/>
            <person name="Xavier R.J."/>
            <person name="Alm E.J."/>
        </authorList>
    </citation>
    <scope>NUCLEOTIDE SEQUENCE [LARGE SCALE GENOMIC DNA]</scope>
    <source>
        <strain evidence="1 2">BIOML-A134</strain>
    </source>
</reference>
<dbReference type="Proteomes" id="UP000473905">
    <property type="component" value="Unassembled WGS sequence"/>
</dbReference>
<dbReference type="SUPFAM" id="SSF53649">
    <property type="entry name" value="Alkaline phosphatase-like"/>
    <property type="match status" value="1"/>
</dbReference>
<dbReference type="InterPro" id="IPR002591">
    <property type="entry name" value="Phosphodiest/P_Trfase"/>
</dbReference>
<dbReference type="Pfam" id="PF01663">
    <property type="entry name" value="Phosphodiest"/>
    <property type="match status" value="1"/>
</dbReference>
<accession>A0A3A9H472</accession>
<protein>
    <submittedName>
        <fullName evidence="1">Uncharacterized protein</fullName>
    </submittedName>
</protein>
<proteinExistence type="predicted"/>
<sequence>MKKLINIVIVGVVGLLIISLHYSCTTYEAPDGIAEDGFDSDSVISTTIHRKVLWINIDGAVGSIVEKKMPQDGTIAKMLKHSKYSWVGLSDNRTLQKEGSEDPVTWATMMTGVNPEKHQITDESYVANMEYDPSNPNEKVIQYPTILHHIADNDSENPTLCVTPWDKLNKNLLNAAQKTVTTANDEETKNVILEYLKNSDFNFTLLSFSGMLEAGKSGGFSANNVNYITALQYIDAYIGEFLQAIDERKNAFYEDWLVVVTSNHGGKEDGSYGGNSAEERNTFGIFYYPHYTEQKMLGKKMYGAYFDSSKAQGIVLDTVSTNIKYAIGENSSFSVEFIMRMNPRKDGSYKGDNWNAIFSKSGSWGIFRQRETASLRIEGSTGALEEAVAAFNDPQWHNYGFSVAPMNNAQSREWIVALDGKIMKKGTKDVRGVADNKSPLRICDHVPTSFYVSEIRLWKKALTENELTQQAALLDISSNDAHFKDLLAYWKLNPDEVKDASKQDTLVIKNQIADGLDLLYVNLDKQNSETFKEKAFVELPNTFPTYVSTGNLIMENTLVVPQVLYWLNMSTNTILDGFKFINNYASSEEWRDLPEDE</sequence>